<gene>
    <name evidence="1" type="ORF">H8700_01435</name>
</gene>
<dbReference type="Proteomes" id="UP000637513">
    <property type="component" value="Unassembled WGS sequence"/>
</dbReference>
<proteinExistence type="predicted"/>
<organism evidence="1 2">
    <name type="scientific">Jutongia hominis</name>
    <dbReference type="NCBI Taxonomy" id="2763664"/>
    <lineage>
        <taxon>Bacteria</taxon>
        <taxon>Bacillati</taxon>
        <taxon>Bacillota</taxon>
        <taxon>Clostridia</taxon>
        <taxon>Lachnospirales</taxon>
        <taxon>Lachnospiraceae</taxon>
        <taxon>Jutongia</taxon>
    </lineage>
</organism>
<sequence length="257" mass="28831">MVSNTTEELRARYDYGRDNIVSPCAQQPISDTDKKRLSARKLTVKAGVGVRVCKIKAYRDDTLYDVIYIATQPCDDKENYLDEEYYAHARHKVETKIWTDNITNLQKLNALASYISTTTHYPGSGCTKKATNPTFWNAFSVDGIDLYYNMFRTMSTLNRIMDLQGGITTCVGVDIVQKAATDDLGLPYLYDSTTGTIADGEGVWLGIKSYSSNPSAAYHVSVIYKDANEKRSFVDAQGMITNTTCEEHECLDKVIRD</sequence>
<accession>A0ABR7MSF9</accession>
<dbReference type="RefSeq" id="WP_249302505.1">
    <property type="nucleotide sequence ID" value="NZ_JACRSW010000005.1"/>
</dbReference>
<evidence type="ECO:0000313" key="1">
    <source>
        <dbReference type="EMBL" id="MBC8556385.1"/>
    </source>
</evidence>
<reference evidence="1 2" key="1">
    <citation type="submission" date="2020-08" db="EMBL/GenBank/DDBJ databases">
        <title>Genome public.</title>
        <authorList>
            <person name="Liu C."/>
            <person name="Sun Q."/>
        </authorList>
    </citation>
    <scope>NUCLEOTIDE SEQUENCE [LARGE SCALE GENOMIC DNA]</scope>
    <source>
        <strain evidence="1 2">BX3</strain>
    </source>
</reference>
<comment type="caution">
    <text evidence="1">The sequence shown here is derived from an EMBL/GenBank/DDBJ whole genome shotgun (WGS) entry which is preliminary data.</text>
</comment>
<protein>
    <submittedName>
        <fullName evidence="1">Uncharacterized protein</fullName>
    </submittedName>
</protein>
<name>A0ABR7MSF9_9FIRM</name>
<keyword evidence="2" id="KW-1185">Reference proteome</keyword>
<dbReference type="EMBL" id="JACRSW010000005">
    <property type="protein sequence ID" value="MBC8556385.1"/>
    <property type="molecule type" value="Genomic_DNA"/>
</dbReference>
<evidence type="ECO:0000313" key="2">
    <source>
        <dbReference type="Proteomes" id="UP000637513"/>
    </source>
</evidence>